<gene>
    <name evidence="3" type="ORF">EV675_0772</name>
</gene>
<feature type="chain" id="PRO_5020549891" evidence="2">
    <location>
        <begin position="21"/>
        <end position="322"/>
    </location>
</feature>
<protein>
    <submittedName>
        <fullName evidence="3">Tripartite-type tricarboxylate transporter receptor subunit TctC</fullName>
    </submittedName>
</protein>
<dbReference type="Proteomes" id="UP000292445">
    <property type="component" value="Unassembled WGS sequence"/>
</dbReference>
<evidence type="ECO:0000313" key="4">
    <source>
        <dbReference type="Proteomes" id="UP000292445"/>
    </source>
</evidence>
<dbReference type="Pfam" id="PF03401">
    <property type="entry name" value="TctC"/>
    <property type="match status" value="1"/>
</dbReference>
<feature type="signal peptide" evidence="2">
    <location>
        <begin position="1"/>
        <end position="20"/>
    </location>
</feature>
<comment type="similarity">
    <text evidence="1">Belongs to the UPF0065 (bug) family.</text>
</comment>
<reference evidence="3 4" key="1">
    <citation type="submission" date="2019-02" db="EMBL/GenBank/DDBJ databases">
        <title>Genomic Encyclopedia of Type Strains, Phase IV (KMG-IV): sequencing the most valuable type-strain genomes for metagenomic binning, comparative biology and taxonomic classification.</title>
        <authorList>
            <person name="Goeker M."/>
        </authorList>
    </citation>
    <scope>NUCLEOTIDE SEQUENCE [LARGE SCALE GENOMIC DNA]</scope>
    <source>
        <strain evidence="3 4">K24</strain>
    </source>
</reference>
<dbReference type="SUPFAM" id="SSF53850">
    <property type="entry name" value="Periplasmic binding protein-like II"/>
    <property type="match status" value="1"/>
</dbReference>
<dbReference type="PANTHER" id="PTHR42928">
    <property type="entry name" value="TRICARBOXYLATE-BINDING PROTEIN"/>
    <property type="match status" value="1"/>
</dbReference>
<dbReference type="CDD" id="cd13578">
    <property type="entry name" value="PBP2_Bug27"/>
    <property type="match status" value="1"/>
</dbReference>
<dbReference type="RefSeq" id="WP_130356085.1">
    <property type="nucleotide sequence ID" value="NZ_SGXC01000001.1"/>
</dbReference>
<keyword evidence="3" id="KW-0675">Receptor</keyword>
<comment type="caution">
    <text evidence="3">The sequence shown here is derived from an EMBL/GenBank/DDBJ whole genome shotgun (WGS) entry which is preliminary data.</text>
</comment>
<dbReference type="InterPro" id="IPR042100">
    <property type="entry name" value="Bug_dom1"/>
</dbReference>
<keyword evidence="4" id="KW-1185">Reference proteome</keyword>
<dbReference type="Gene3D" id="3.40.190.150">
    <property type="entry name" value="Bordetella uptake gene, domain 1"/>
    <property type="match status" value="1"/>
</dbReference>
<proteinExistence type="inferred from homology"/>
<dbReference type="InterPro" id="IPR005064">
    <property type="entry name" value="BUG"/>
</dbReference>
<name>A0A4Q7NIL8_9BURK</name>
<dbReference type="PANTHER" id="PTHR42928:SF5">
    <property type="entry name" value="BLR1237 PROTEIN"/>
    <property type="match status" value="1"/>
</dbReference>
<accession>A0A4Q7NIL8</accession>
<dbReference type="Gene3D" id="3.40.190.10">
    <property type="entry name" value="Periplasmic binding protein-like II"/>
    <property type="match status" value="1"/>
</dbReference>
<dbReference type="EMBL" id="SGXC01000001">
    <property type="protein sequence ID" value="RZS84753.1"/>
    <property type="molecule type" value="Genomic_DNA"/>
</dbReference>
<keyword evidence="2" id="KW-0732">Signal</keyword>
<dbReference type="PIRSF" id="PIRSF017082">
    <property type="entry name" value="YflP"/>
    <property type="match status" value="1"/>
</dbReference>
<dbReference type="OrthoDB" id="8678477at2"/>
<evidence type="ECO:0000256" key="1">
    <source>
        <dbReference type="ARBA" id="ARBA00006987"/>
    </source>
</evidence>
<dbReference type="AlphaFoldDB" id="A0A4Q7NIL8"/>
<organism evidence="3 4">
    <name type="scientific">Pigmentiphaga kullae</name>
    <dbReference type="NCBI Taxonomy" id="151784"/>
    <lineage>
        <taxon>Bacteria</taxon>
        <taxon>Pseudomonadati</taxon>
        <taxon>Pseudomonadota</taxon>
        <taxon>Betaproteobacteria</taxon>
        <taxon>Burkholderiales</taxon>
        <taxon>Alcaligenaceae</taxon>
        <taxon>Pigmentiphaga</taxon>
    </lineage>
</organism>
<sequence length="322" mass="33570">MKRTHAIAACLAALSLSAHAAGTFPSHPVTFVVPFPPGGGVDPVARLVGTKLAEKWGQPVIVSNRPGASGNIGSDLVARAAPDGHTLLVTTNSFLINPHVLSPANKAKADAVADFKPVAMLSTTPLVALVHPSVPARNLADLAALARKEPGLLFAGSGNGSPMHMAGELFKKAAGVSMTYSPYRGIGLAMNDVLGGHVKVIFVGLAGGKAQIDSGKLVPLATLENRRTPLLPEVPTAEEQGFPGTLMDAWFGMYGPRDLPPGLVARINEDVNAVLKDPAVAKQLAEMSQAPEPMSPSAFAAKVKADYDRYGRIIRDAHIQPE</sequence>
<evidence type="ECO:0000256" key="2">
    <source>
        <dbReference type="SAM" id="SignalP"/>
    </source>
</evidence>
<evidence type="ECO:0000313" key="3">
    <source>
        <dbReference type="EMBL" id="RZS84753.1"/>
    </source>
</evidence>